<evidence type="ECO:0000256" key="1">
    <source>
        <dbReference type="SAM" id="MobiDB-lite"/>
    </source>
</evidence>
<reference evidence="3" key="1">
    <citation type="journal article" date="2013" name="G3 (Bethesda)">
        <title>Comparative genomics of a plant-pathogenic fungus, Pyrenophora tritici-repentis, reveals transduplication and the impact of repeat elements on pathogenicity and population divergence.</title>
        <authorList>
            <person name="Manning V.A."/>
            <person name="Pandelova I."/>
            <person name="Dhillon B."/>
            <person name="Wilhelm L.J."/>
            <person name="Goodwin S.B."/>
            <person name="Berlin A.M."/>
            <person name="Figueroa M."/>
            <person name="Freitag M."/>
            <person name="Hane J.K."/>
            <person name="Henrissat B."/>
            <person name="Holman W.H."/>
            <person name="Kodira C.D."/>
            <person name="Martin J."/>
            <person name="Oliver R.P."/>
            <person name="Robbertse B."/>
            <person name="Schackwitz W."/>
            <person name="Schwartz D.C."/>
            <person name="Spatafora J.W."/>
            <person name="Turgeon B.G."/>
            <person name="Yandava C."/>
            <person name="Young S."/>
            <person name="Zhou S."/>
            <person name="Zeng Q."/>
            <person name="Grigoriev I.V."/>
            <person name="Ma L.-J."/>
            <person name="Ciuffetti L.M."/>
        </authorList>
    </citation>
    <scope>NUCLEOTIDE SEQUENCE [LARGE SCALE GENOMIC DNA]</scope>
    <source>
        <strain evidence="3">Pt-1C-BFP</strain>
    </source>
</reference>
<protein>
    <submittedName>
        <fullName evidence="2">Uncharacterized protein</fullName>
    </submittedName>
</protein>
<dbReference type="HOGENOM" id="CLU_048127_2_0_1"/>
<dbReference type="InParanoid" id="B2W0Z0"/>
<evidence type="ECO:0000313" key="3">
    <source>
        <dbReference type="Proteomes" id="UP000001471"/>
    </source>
</evidence>
<dbReference type="Proteomes" id="UP000001471">
    <property type="component" value="Unassembled WGS sequence"/>
</dbReference>
<name>B2W0Z0_PYRTR</name>
<feature type="region of interest" description="Disordered" evidence="1">
    <location>
        <begin position="218"/>
        <end position="287"/>
    </location>
</feature>
<sequence>MPQLQISTITLTTFKDVLSRYSATVPEKLRDLDTQRYDAIPTAVATRADSEKHLTKDEVEKLVGWKLKHGTFRPALLGLVQSNTSQTVEDTTRKAYKALFDDKTAHANALPALKTLVELRGIGPATASLLLSVLEPTEVPFFSDELFRWCAWDDEGKAGKGWQRKVKYNMKEYETVVQRVEKLRVRLGEKGNESVRAVDIERVAWVLGKEGRDVGVVDGEEEDVKTQGAEVSEQAEGEEKERETAVDEDVRVEKEKERKPAVKKGAKRKATDGKPTAEGTRKRSRPSLFLLHSSPILTGAQILHIPTKPYPLTMSFSSSSQITRLPSFPTSPATPSITITFTPTLCPNPDSDPDLHPSLAKSPDMQNHNPLRSPMNNVPHGWGEGDCQSVNKQGKRFADK</sequence>
<dbReference type="PANTHER" id="PTHR21521">
    <property type="entry name" value="AMUN, ISOFORM A"/>
    <property type="match status" value="1"/>
</dbReference>
<dbReference type="AlphaFoldDB" id="B2W0Z0"/>
<dbReference type="PANTHER" id="PTHR21521:SF0">
    <property type="entry name" value="AMUN, ISOFORM A"/>
    <property type="match status" value="1"/>
</dbReference>
<proteinExistence type="predicted"/>
<dbReference type="OrthoDB" id="8249012at2759"/>
<feature type="region of interest" description="Disordered" evidence="1">
    <location>
        <begin position="342"/>
        <end position="400"/>
    </location>
</feature>
<gene>
    <name evidence="2" type="ORF">PTRG_04125</name>
</gene>
<organism evidence="2 3">
    <name type="scientific">Pyrenophora tritici-repentis (strain Pt-1C-BFP)</name>
    <name type="common">Wheat tan spot fungus</name>
    <name type="synonym">Drechslera tritici-repentis</name>
    <dbReference type="NCBI Taxonomy" id="426418"/>
    <lineage>
        <taxon>Eukaryota</taxon>
        <taxon>Fungi</taxon>
        <taxon>Dikarya</taxon>
        <taxon>Ascomycota</taxon>
        <taxon>Pezizomycotina</taxon>
        <taxon>Dothideomycetes</taxon>
        <taxon>Pleosporomycetidae</taxon>
        <taxon>Pleosporales</taxon>
        <taxon>Pleosporineae</taxon>
        <taxon>Pleosporaceae</taxon>
        <taxon>Pyrenophora</taxon>
    </lineage>
</organism>
<dbReference type="GeneID" id="6342362"/>
<dbReference type="eggNOG" id="ENOG502QR55">
    <property type="taxonomic scope" value="Eukaryota"/>
</dbReference>
<dbReference type="KEGG" id="ptrr:6342362"/>
<evidence type="ECO:0000313" key="2">
    <source>
        <dbReference type="EMBL" id="EDU46963.1"/>
    </source>
</evidence>
<feature type="compositionally biased region" description="Polar residues" evidence="1">
    <location>
        <begin position="364"/>
        <end position="376"/>
    </location>
</feature>
<dbReference type="EMBL" id="DS231617">
    <property type="protein sequence ID" value="EDU46963.1"/>
    <property type="molecule type" value="Genomic_DNA"/>
</dbReference>
<dbReference type="STRING" id="426418.B2W0Z0"/>
<accession>B2W0Z0</accession>
<feature type="compositionally biased region" description="Basic and acidic residues" evidence="1">
    <location>
        <begin position="237"/>
        <end position="260"/>
    </location>
</feature>
<dbReference type="OMA" id="SDELYRW"/>